<evidence type="ECO:0000313" key="3">
    <source>
        <dbReference type="Proteomes" id="UP000779809"/>
    </source>
</evidence>
<proteinExistence type="predicted"/>
<keyword evidence="1" id="KW-0812">Transmembrane</keyword>
<evidence type="ECO:0000256" key="1">
    <source>
        <dbReference type="SAM" id="Phobius"/>
    </source>
</evidence>
<comment type="caution">
    <text evidence="2">The sequence shown here is derived from an EMBL/GenBank/DDBJ whole genome shotgun (WGS) entry which is preliminary data.</text>
</comment>
<sequence length="78" mass="8364">MTVVILAVVTLSMNLQDHGTASYQAVNGPTTVFRAFREALLLALLLLAAGVAVTKERVVAFTAAQTADRSDLLCTMRR</sequence>
<accession>A0A932EPX5</accession>
<gene>
    <name evidence="2" type="ORF">HYX28_08110</name>
</gene>
<protein>
    <submittedName>
        <fullName evidence="2">Uncharacterized protein</fullName>
    </submittedName>
</protein>
<dbReference type="Proteomes" id="UP000779809">
    <property type="component" value="Unassembled WGS sequence"/>
</dbReference>
<organism evidence="2 3">
    <name type="scientific">Candidatus Korobacter versatilis</name>
    <dbReference type="NCBI Taxonomy" id="658062"/>
    <lineage>
        <taxon>Bacteria</taxon>
        <taxon>Pseudomonadati</taxon>
        <taxon>Acidobacteriota</taxon>
        <taxon>Terriglobia</taxon>
        <taxon>Terriglobales</taxon>
        <taxon>Candidatus Korobacteraceae</taxon>
        <taxon>Candidatus Korobacter</taxon>
    </lineage>
</organism>
<dbReference type="AlphaFoldDB" id="A0A932EPX5"/>
<dbReference type="EMBL" id="JACPNR010000010">
    <property type="protein sequence ID" value="MBI2678732.1"/>
    <property type="molecule type" value="Genomic_DNA"/>
</dbReference>
<reference evidence="2" key="1">
    <citation type="submission" date="2020-07" db="EMBL/GenBank/DDBJ databases">
        <title>Huge and variable diversity of episymbiotic CPR bacteria and DPANN archaea in groundwater ecosystems.</title>
        <authorList>
            <person name="He C.Y."/>
            <person name="Keren R."/>
            <person name="Whittaker M."/>
            <person name="Farag I.F."/>
            <person name="Doudna J."/>
            <person name="Cate J.H.D."/>
            <person name="Banfield J.F."/>
        </authorList>
    </citation>
    <scope>NUCLEOTIDE SEQUENCE</scope>
    <source>
        <strain evidence="2">NC_groundwater_580_Pr5_B-0.1um_64_19</strain>
    </source>
</reference>
<keyword evidence="1" id="KW-1133">Transmembrane helix</keyword>
<feature type="transmembrane region" description="Helical" evidence="1">
    <location>
        <begin position="32"/>
        <end position="53"/>
    </location>
</feature>
<name>A0A932EPX5_9BACT</name>
<keyword evidence="1" id="KW-0472">Membrane</keyword>
<evidence type="ECO:0000313" key="2">
    <source>
        <dbReference type="EMBL" id="MBI2678732.1"/>
    </source>
</evidence>